<reference evidence="3 4" key="1">
    <citation type="submission" date="2016-10" db="EMBL/GenBank/DDBJ databases">
        <authorList>
            <person name="de Groot N.N."/>
        </authorList>
    </citation>
    <scope>NUCLEOTIDE SEQUENCE [LARGE SCALE GENOMIC DNA]</scope>
    <source>
        <strain evidence="3 4">DSM 6059</strain>
    </source>
</reference>
<evidence type="ECO:0000259" key="2">
    <source>
        <dbReference type="Pfam" id="PF08450"/>
    </source>
</evidence>
<dbReference type="AlphaFoldDB" id="A0A1I1N6K3"/>
<gene>
    <name evidence="3" type="ORF">SAMN02745724_02964</name>
</gene>
<dbReference type="InterPro" id="IPR051262">
    <property type="entry name" value="SMP-30/CGR1_Lactonase"/>
</dbReference>
<evidence type="ECO:0000313" key="4">
    <source>
        <dbReference type="Proteomes" id="UP000198862"/>
    </source>
</evidence>
<feature type="domain" description="SMP-30/Gluconolactonase/LRE-like region" evidence="2">
    <location>
        <begin position="40"/>
        <end position="274"/>
    </location>
</feature>
<evidence type="ECO:0000313" key="3">
    <source>
        <dbReference type="EMBL" id="SFC93065.1"/>
    </source>
</evidence>
<feature type="signal peptide" evidence="1">
    <location>
        <begin position="1"/>
        <end position="18"/>
    </location>
</feature>
<dbReference type="InterPro" id="IPR011042">
    <property type="entry name" value="6-blade_b-propeller_TolB-like"/>
</dbReference>
<name>A0A1I1N6K3_9GAMM</name>
<evidence type="ECO:0000256" key="1">
    <source>
        <dbReference type="SAM" id="SignalP"/>
    </source>
</evidence>
<accession>A0A1I1N6K3</accession>
<keyword evidence="1" id="KW-0732">Signal</keyword>
<feature type="chain" id="PRO_5011526446" evidence="1">
    <location>
        <begin position="19"/>
        <end position="291"/>
    </location>
</feature>
<dbReference type="SUPFAM" id="SSF63829">
    <property type="entry name" value="Calcium-dependent phosphotriesterase"/>
    <property type="match status" value="1"/>
</dbReference>
<dbReference type="Pfam" id="PF08450">
    <property type="entry name" value="SGL"/>
    <property type="match status" value="1"/>
</dbReference>
<dbReference type="EMBL" id="FOLO01000023">
    <property type="protein sequence ID" value="SFC93065.1"/>
    <property type="molecule type" value="Genomic_DNA"/>
</dbReference>
<dbReference type="InterPro" id="IPR013658">
    <property type="entry name" value="SGL"/>
</dbReference>
<dbReference type="Proteomes" id="UP000198862">
    <property type="component" value="Unassembled WGS sequence"/>
</dbReference>
<dbReference type="Gene3D" id="2.120.10.30">
    <property type="entry name" value="TolB, C-terminal domain"/>
    <property type="match status" value="1"/>
</dbReference>
<keyword evidence="4" id="KW-1185">Reference proteome</keyword>
<protein>
    <submittedName>
        <fullName evidence="3">Sugar lactone lactonase YvrE</fullName>
    </submittedName>
</protein>
<sequence length="291" mass="32477">MNKLTALLLCATSYNLLAQTALLPHTTDWIKDNVFTQGIEGPAVDNKGHLYAVNFKNQGTIGKVIKKDQAQLFITLPKGSIGNGIRFDSHNNMFIADYTGHNILKVDNKTKLVTVFAHNKKMNQPNDIAIMKSGVLFASDPNWSNNTGNLWRIDKDGSTHLLESNMGTTNGIEVSNDQKLLYINESKQRKIWQYDIQKGNTLINKRLLIEFPDFGLDGMRTDIKGNLYVARYGKGVIAKVSPQGKLLKEIQLRGKFPTNIAFGGNNRDQIFITMQKRGAIETIMADYSGAN</sequence>
<dbReference type="STRING" id="1123010.SAMN02745724_02964"/>
<dbReference type="RefSeq" id="WP_091985579.1">
    <property type="nucleotide sequence ID" value="NZ_FOLO01000023.1"/>
</dbReference>
<dbReference type="PANTHER" id="PTHR47572:SF5">
    <property type="entry name" value="BLR2277 PROTEIN"/>
    <property type="match status" value="1"/>
</dbReference>
<dbReference type="OrthoDB" id="9775406at2"/>
<dbReference type="PANTHER" id="PTHR47572">
    <property type="entry name" value="LIPOPROTEIN-RELATED"/>
    <property type="match status" value="1"/>
</dbReference>
<organism evidence="3 4">
    <name type="scientific">Pseudoalteromonas denitrificans DSM 6059</name>
    <dbReference type="NCBI Taxonomy" id="1123010"/>
    <lineage>
        <taxon>Bacteria</taxon>
        <taxon>Pseudomonadati</taxon>
        <taxon>Pseudomonadota</taxon>
        <taxon>Gammaproteobacteria</taxon>
        <taxon>Alteromonadales</taxon>
        <taxon>Pseudoalteromonadaceae</taxon>
        <taxon>Pseudoalteromonas</taxon>
    </lineage>
</organism>
<proteinExistence type="predicted"/>